<proteinExistence type="predicted"/>
<dbReference type="SUPFAM" id="SSF55729">
    <property type="entry name" value="Acyl-CoA N-acyltransferases (Nat)"/>
    <property type="match status" value="1"/>
</dbReference>
<dbReference type="Pfam" id="PF00583">
    <property type="entry name" value="Acetyltransf_1"/>
    <property type="match status" value="1"/>
</dbReference>
<dbReference type="InterPro" id="IPR016181">
    <property type="entry name" value="Acyl_CoA_acyltransferase"/>
</dbReference>
<dbReference type="OrthoDB" id="2189687at2"/>
<reference evidence="2 3" key="1">
    <citation type="submission" date="2019-07" db="EMBL/GenBank/DDBJ databases">
        <title>Whole genome shotgun sequence of Enterococcus thailandicus NBRC 101867.</title>
        <authorList>
            <person name="Hosoyama A."/>
            <person name="Uohara A."/>
            <person name="Ohji S."/>
            <person name="Ichikawa N."/>
        </authorList>
    </citation>
    <scope>NUCLEOTIDE SEQUENCE [LARGE SCALE GENOMIC DNA]</scope>
    <source>
        <strain evidence="2 3">NBRC 101867</strain>
    </source>
</reference>
<sequence length="116" mass="13794">MLTHYRKENRKIAMGLLSFHKKLTDQTDLLKEIDVYEEENDYELFFFTPEDSTNIQGIIGIEWIDKNQLVIHDISLNPSYRGENMGFLMLNELQEKYPEVTFLATEVTKPYLSKWQ</sequence>
<dbReference type="Gene3D" id="3.40.630.30">
    <property type="match status" value="1"/>
</dbReference>
<gene>
    <name evidence="2" type="ORF">ETH01_22080</name>
</gene>
<dbReference type="InterPro" id="IPR000182">
    <property type="entry name" value="GNAT_dom"/>
</dbReference>
<feature type="domain" description="N-acetyltransferase" evidence="1">
    <location>
        <begin position="3"/>
        <end position="116"/>
    </location>
</feature>
<dbReference type="EMBL" id="BJUG01000013">
    <property type="protein sequence ID" value="GEK37921.1"/>
    <property type="molecule type" value="Genomic_DNA"/>
</dbReference>
<evidence type="ECO:0000313" key="3">
    <source>
        <dbReference type="Proteomes" id="UP000321361"/>
    </source>
</evidence>
<dbReference type="Proteomes" id="UP000321361">
    <property type="component" value="Unassembled WGS sequence"/>
</dbReference>
<dbReference type="GO" id="GO:0016747">
    <property type="term" value="F:acyltransferase activity, transferring groups other than amino-acyl groups"/>
    <property type="evidence" value="ECO:0007669"/>
    <property type="project" value="InterPro"/>
</dbReference>
<evidence type="ECO:0000259" key="1">
    <source>
        <dbReference type="PROSITE" id="PS51186"/>
    </source>
</evidence>
<dbReference type="AlphaFoldDB" id="A0A510WH65"/>
<protein>
    <submittedName>
        <fullName evidence="2">Protein RibT</fullName>
    </submittedName>
</protein>
<organism evidence="2 3">
    <name type="scientific">Enterococcus thailandicus</name>
    <dbReference type="NCBI Taxonomy" id="417368"/>
    <lineage>
        <taxon>Bacteria</taxon>
        <taxon>Bacillati</taxon>
        <taxon>Bacillota</taxon>
        <taxon>Bacilli</taxon>
        <taxon>Lactobacillales</taxon>
        <taxon>Enterococcaceae</taxon>
        <taxon>Enterococcus</taxon>
    </lineage>
</organism>
<comment type="caution">
    <text evidence="2">The sequence shown here is derived from an EMBL/GenBank/DDBJ whole genome shotgun (WGS) entry which is preliminary data.</text>
</comment>
<dbReference type="PROSITE" id="PS51186">
    <property type="entry name" value="GNAT"/>
    <property type="match status" value="1"/>
</dbReference>
<evidence type="ECO:0000313" key="2">
    <source>
        <dbReference type="EMBL" id="GEK37921.1"/>
    </source>
</evidence>
<accession>A0A510WH65</accession>
<name>A0A510WH65_ENTTH</name>
<dbReference type="RefSeq" id="WP_071869054.1">
    <property type="nucleotide sequence ID" value="NZ_BJUG01000013.1"/>
</dbReference>